<proteinExistence type="predicted"/>
<dbReference type="Proteomes" id="UP000001623">
    <property type="component" value="Chromosome"/>
</dbReference>
<sequence>MKYSFGFQNGFAAVGIGNVILSEPSSSKFGGAIANNLAIRRSQLM</sequence>
<reference evidence="1 2" key="1">
    <citation type="submission" date="2010-10" db="EMBL/GenBank/DDBJ databases">
        <title>Complete sequence of Mesorhizobium opportunistum WSM2075.</title>
        <authorList>
            <consortium name="US DOE Joint Genome Institute"/>
            <person name="Lucas S."/>
            <person name="Copeland A."/>
            <person name="Lapidus A."/>
            <person name="Cheng J.-F."/>
            <person name="Bruce D."/>
            <person name="Goodwin L."/>
            <person name="Pitluck S."/>
            <person name="Chertkov O."/>
            <person name="Misra M."/>
            <person name="Detter J.C."/>
            <person name="Han C."/>
            <person name="Tapia R."/>
            <person name="Land M."/>
            <person name="Hauser L."/>
            <person name="Kyrpides N."/>
            <person name="Ovchinnikova G."/>
            <person name="Mavrommatis K.M."/>
            <person name="Tiwari R.P."/>
            <person name="Howieson J.G."/>
            <person name="O'Hara G.W."/>
            <person name="Nandasena K.G."/>
            <person name="Woyke T."/>
        </authorList>
    </citation>
    <scope>NUCLEOTIDE SEQUENCE [LARGE SCALE GENOMIC DNA]</scope>
    <source>
        <strain evidence="2">LMG 24607 / HAMBI 3007 / WSM2075</strain>
    </source>
</reference>
<gene>
    <name evidence="1" type="ordered locus">Mesop_4638</name>
</gene>
<dbReference type="KEGG" id="mop:Mesop_4638"/>
<protein>
    <submittedName>
        <fullName evidence="1">Uncharacterized protein</fullName>
    </submittedName>
</protein>
<dbReference type="EMBL" id="CP002279">
    <property type="protein sequence ID" value="AEH89059.1"/>
    <property type="molecule type" value="Genomic_DNA"/>
</dbReference>
<name>F7YDV8_MESOW</name>
<accession>F7YDV8</accession>
<organism evidence="1 2">
    <name type="scientific">Mesorhizobium opportunistum (strain LMG 24607 / HAMBI 3007 / WSM2075)</name>
    <dbReference type="NCBI Taxonomy" id="536019"/>
    <lineage>
        <taxon>Bacteria</taxon>
        <taxon>Pseudomonadati</taxon>
        <taxon>Pseudomonadota</taxon>
        <taxon>Alphaproteobacteria</taxon>
        <taxon>Hyphomicrobiales</taxon>
        <taxon>Phyllobacteriaceae</taxon>
        <taxon>Mesorhizobium</taxon>
    </lineage>
</organism>
<dbReference type="HOGENOM" id="CLU_3201873_0_0_5"/>
<evidence type="ECO:0000313" key="1">
    <source>
        <dbReference type="EMBL" id="AEH89059.1"/>
    </source>
</evidence>
<evidence type="ECO:0000313" key="2">
    <source>
        <dbReference type="Proteomes" id="UP000001623"/>
    </source>
</evidence>
<dbReference type="AlphaFoldDB" id="F7YDV8"/>